<dbReference type="PANTHER" id="PTHR34223:SF80">
    <property type="entry name" value="OS11G0205900 PROTEIN"/>
    <property type="match status" value="1"/>
</dbReference>
<dbReference type="InterPro" id="IPR053781">
    <property type="entry name" value="F-box_AtFBL13-like"/>
</dbReference>
<dbReference type="Gene3D" id="3.80.10.10">
    <property type="entry name" value="Ribonuclease Inhibitor"/>
    <property type="match status" value="1"/>
</dbReference>
<sequence length="381" mass="43464">MPLRKRVKNDKGAAPPEIEGDRISALPDELLKHVLSFLPAKEAVHTCVLARRWRPLWKSATGLRLSCIESTPRKEFQLFVDHLLLLRGTAPLDTFELVFDRSRDRYERLCLNIWIRHVLMCQVRTLMLYNMYFNGFGLDDLPLISQHLTRLELIGVTLKNSFCNFLGCPSLEHLEIAYCLFQDVKELSSKSLKRLSIKNCCFSVNILICVPSLVSLCLDGHLYSVSVLESMPSLQVAFIRNANAPWDCYDDCDPYDGIAHDNTKCFLLEGLSQAKSLTLISVSEMFIFRRDLKHCPTFSKLKTLLLNDSWCVAPDFHALTSILKHSPVLEKLTLHLFSKGPKHEVEIIGRCNPMERSATISEHLKAIEVKCKVIDENVHKV</sequence>
<dbReference type="InterPro" id="IPR053197">
    <property type="entry name" value="F-box_SCFL_complex_component"/>
</dbReference>
<dbReference type="EMBL" id="GBRH01176431">
    <property type="protein sequence ID" value="JAE21465.1"/>
    <property type="molecule type" value="Transcribed_RNA"/>
</dbReference>
<reference evidence="2" key="1">
    <citation type="submission" date="2014-09" db="EMBL/GenBank/DDBJ databases">
        <authorList>
            <person name="Magalhaes I.L.F."/>
            <person name="Oliveira U."/>
            <person name="Santos F.R."/>
            <person name="Vidigal T.H.D.A."/>
            <person name="Brescovit A.D."/>
            <person name="Santos A.J."/>
        </authorList>
    </citation>
    <scope>NUCLEOTIDE SEQUENCE</scope>
    <source>
        <tissue evidence="2">Shoot tissue taken approximately 20 cm above the soil surface</tissue>
    </source>
</reference>
<organism evidence="2">
    <name type="scientific">Arundo donax</name>
    <name type="common">Giant reed</name>
    <name type="synonym">Donax arundinaceus</name>
    <dbReference type="NCBI Taxonomy" id="35708"/>
    <lineage>
        <taxon>Eukaryota</taxon>
        <taxon>Viridiplantae</taxon>
        <taxon>Streptophyta</taxon>
        <taxon>Embryophyta</taxon>
        <taxon>Tracheophyta</taxon>
        <taxon>Spermatophyta</taxon>
        <taxon>Magnoliopsida</taxon>
        <taxon>Liliopsida</taxon>
        <taxon>Poales</taxon>
        <taxon>Poaceae</taxon>
        <taxon>PACMAD clade</taxon>
        <taxon>Arundinoideae</taxon>
        <taxon>Arundineae</taxon>
        <taxon>Arundo</taxon>
    </lineage>
</organism>
<dbReference type="Pfam" id="PF00646">
    <property type="entry name" value="F-box"/>
    <property type="match status" value="1"/>
</dbReference>
<name>A0A0A9G8R3_ARUDO</name>
<feature type="domain" description="F-box" evidence="1">
    <location>
        <begin position="20"/>
        <end position="56"/>
    </location>
</feature>
<evidence type="ECO:0000259" key="1">
    <source>
        <dbReference type="PROSITE" id="PS50181"/>
    </source>
</evidence>
<dbReference type="AlphaFoldDB" id="A0A0A9G8R3"/>
<evidence type="ECO:0000313" key="2">
    <source>
        <dbReference type="EMBL" id="JAE21465.1"/>
    </source>
</evidence>
<dbReference type="InterPro" id="IPR001810">
    <property type="entry name" value="F-box_dom"/>
</dbReference>
<dbReference type="CDD" id="cd22160">
    <property type="entry name" value="F-box_AtFBL13-like"/>
    <property type="match status" value="1"/>
</dbReference>
<reference evidence="2" key="2">
    <citation type="journal article" date="2015" name="Data Brief">
        <title>Shoot transcriptome of the giant reed, Arundo donax.</title>
        <authorList>
            <person name="Barrero R.A."/>
            <person name="Guerrero F.D."/>
            <person name="Moolhuijzen P."/>
            <person name="Goolsby J.A."/>
            <person name="Tidwell J."/>
            <person name="Bellgard S.E."/>
            <person name="Bellgard M.I."/>
        </authorList>
    </citation>
    <scope>NUCLEOTIDE SEQUENCE</scope>
    <source>
        <tissue evidence="2">Shoot tissue taken approximately 20 cm above the soil surface</tissue>
    </source>
</reference>
<dbReference type="Gene3D" id="1.20.1280.50">
    <property type="match status" value="1"/>
</dbReference>
<dbReference type="SUPFAM" id="SSF81383">
    <property type="entry name" value="F-box domain"/>
    <property type="match status" value="1"/>
</dbReference>
<proteinExistence type="predicted"/>
<dbReference type="PROSITE" id="PS50181">
    <property type="entry name" value="FBOX"/>
    <property type="match status" value="1"/>
</dbReference>
<dbReference type="SUPFAM" id="SSF52047">
    <property type="entry name" value="RNI-like"/>
    <property type="match status" value="1"/>
</dbReference>
<dbReference type="InterPro" id="IPR036047">
    <property type="entry name" value="F-box-like_dom_sf"/>
</dbReference>
<accession>A0A0A9G8R3</accession>
<dbReference type="InterPro" id="IPR032675">
    <property type="entry name" value="LRR_dom_sf"/>
</dbReference>
<protein>
    <recommendedName>
        <fullName evidence="1">F-box domain-containing protein</fullName>
    </recommendedName>
</protein>
<dbReference type="PANTHER" id="PTHR34223">
    <property type="entry name" value="OS11G0201299 PROTEIN"/>
    <property type="match status" value="1"/>
</dbReference>